<dbReference type="AlphaFoldDB" id="A0A1H6F6B8"/>
<gene>
    <name evidence="1" type="ORF">MBHS_00681</name>
</gene>
<accession>A0A1H6F6B8</accession>
<proteinExistence type="predicted"/>
<name>A0A1H6F6B8_9GAMM</name>
<protein>
    <submittedName>
        <fullName evidence="1">Uncharacterized protein</fullName>
    </submittedName>
</protein>
<keyword evidence="2" id="KW-1185">Reference proteome</keyword>
<evidence type="ECO:0000313" key="1">
    <source>
        <dbReference type="EMBL" id="SEH04829.1"/>
    </source>
</evidence>
<evidence type="ECO:0000313" key="2">
    <source>
        <dbReference type="Proteomes" id="UP000236724"/>
    </source>
</evidence>
<sequence>MENKVYCKECAFYKQGDKASLQSCEYSDNVYIDIMNDTSPIKRGGKSFYTK</sequence>
<reference evidence="1 2" key="1">
    <citation type="submission" date="2016-10" db="EMBL/GenBank/DDBJ databases">
        <authorList>
            <person name="de Groot N.N."/>
        </authorList>
    </citation>
    <scope>NUCLEOTIDE SEQUENCE [LARGE SCALE GENOMIC DNA]</scope>
    <source>
        <strain evidence="1">MBHS1</strain>
    </source>
</reference>
<dbReference type="EMBL" id="FMSV02000123">
    <property type="protein sequence ID" value="SEH04829.1"/>
    <property type="molecule type" value="Genomic_DNA"/>
</dbReference>
<organism evidence="1 2">
    <name type="scientific">Candidatus Venteria ishoeyi</name>
    <dbReference type="NCBI Taxonomy" id="1899563"/>
    <lineage>
        <taxon>Bacteria</taxon>
        <taxon>Pseudomonadati</taxon>
        <taxon>Pseudomonadota</taxon>
        <taxon>Gammaproteobacteria</taxon>
        <taxon>Thiotrichales</taxon>
        <taxon>Thiotrichaceae</taxon>
        <taxon>Venteria</taxon>
    </lineage>
</organism>
<dbReference type="Proteomes" id="UP000236724">
    <property type="component" value="Unassembled WGS sequence"/>
</dbReference>